<gene>
    <name evidence="1" type="ORF">ABDJ85_03725</name>
</gene>
<proteinExistence type="predicted"/>
<name>A0ABV0FZK2_9BURK</name>
<evidence type="ECO:0000313" key="1">
    <source>
        <dbReference type="EMBL" id="MEO3690562.1"/>
    </source>
</evidence>
<protein>
    <recommendedName>
        <fullName evidence="3">Transporter</fullName>
    </recommendedName>
</protein>
<evidence type="ECO:0008006" key="3">
    <source>
        <dbReference type="Google" id="ProtNLM"/>
    </source>
</evidence>
<dbReference type="EMBL" id="JBDPZD010000001">
    <property type="protein sequence ID" value="MEO3690562.1"/>
    <property type="molecule type" value="Genomic_DNA"/>
</dbReference>
<keyword evidence="2" id="KW-1185">Reference proteome</keyword>
<sequence>MALAWAGACYAGHPLVTEDAGVIAEGQCELELVPSRLSLADAAPARSIEHGLSLQVGCAVGETAQLALRAGRVHGPDAHLHSVELNGKWRLASWGEAERPAQFTLAWGLTGERATSGGAWRHTGDALNAVLSQPLQGVLGSFTLHANLGHAHEAVGRRRTTTVALALEHEGLGPDQRLQPMAEIFLDDRDHNAYLNAGLRYAVVPERCYVAASWGGQLSGPRGRLATVGLKWVF</sequence>
<dbReference type="Proteomes" id="UP001495147">
    <property type="component" value="Unassembled WGS sequence"/>
</dbReference>
<evidence type="ECO:0000313" key="2">
    <source>
        <dbReference type="Proteomes" id="UP001495147"/>
    </source>
</evidence>
<organism evidence="1 2">
    <name type="scientific">Roseateles paludis</name>
    <dbReference type="NCBI Taxonomy" id="3145238"/>
    <lineage>
        <taxon>Bacteria</taxon>
        <taxon>Pseudomonadati</taxon>
        <taxon>Pseudomonadota</taxon>
        <taxon>Betaproteobacteria</taxon>
        <taxon>Burkholderiales</taxon>
        <taxon>Sphaerotilaceae</taxon>
        <taxon>Roseateles</taxon>
    </lineage>
</organism>
<dbReference type="RefSeq" id="WP_347703388.1">
    <property type="nucleotide sequence ID" value="NZ_JBDPZD010000001.1"/>
</dbReference>
<reference evidence="1 2" key="1">
    <citation type="submission" date="2024-05" db="EMBL/GenBank/DDBJ databases">
        <title>Roseateles sp. DJS-2-20 16S ribosomal RNA gene Genome sequencing and assembly.</title>
        <authorList>
            <person name="Woo H."/>
        </authorList>
    </citation>
    <scope>NUCLEOTIDE SEQUENCE [LARGE SCALE GENOMIC DNA]</scope>
    <source>
        <strain evidence="1 2">DJS-2-20</strain>
    </source>
</reference>
<accession>A0ABV0FZK2</accession>
<comment type="caution">
    <text evidence="1">The sequence shown here is derived from an EMBL/GenBank/DDBJ whole genome shotgun (WGS) entry which is preliminary data.</text>
</comment>